<feature type="domain" description="HTH hxlR-type" evidence="1">
    <location>
        <begin position="1"/>
        <end position="43"/>
    </location>
</feature>
<comment type="caution">
    <text evidence="2">The sequence shown here is derived from an EMBL/GenBank/DDBJ whole genome shotgun (WGS) entry which is preliminary data.</text>
</comment>
<evidence type="ECO:0000313" key="2">
    <source>
        <dbReference type="EMBL" id="MDT0344694.1"/>
    </source>
</evidence>
<dbReference type="PROSITE" id="PS51118">
    <property type="entry name" value="HTH_HXLR"/>
    <property type="match status" value="1"/>
</dbReference>
<dbReference type="RefSeq" id="WP_311706021.1">
    <property type="nucleotide sequence ID" value="NZ_JAVREL010000011.1"/>
</dbReference>
<dbReference type="InterPro" id="IPR036388">
    <property type="entry name" value="WH-like_DNA-bd_sf"/>
</dbReference>
<protein>
    <submittedName>
        <fullName evidence="2">Winged helix-turn-helix transcriptional regulator</fullName>
    </submittedName>
</protein>
<dbReference type="SUPFAM" id="SSF46785">
    <property type="entry name" value="Winged helix' DNA-binding domain"/>
    <property type="match status" value="1"/>
</dbReference>
<keyword evidence="3" id="KW-1185">Reference proteome</keyword>
<dbReference type="Proteomes" id="UP001183246">
    <property type="component" value="Unassembled WGS sequence"/>
</dbReference>
<reference evidence="3" key="1">
    <citation type="submission" date="2023-07" db="EMBL/GenBank/DDBJ databases">
        <title>30 novel species of actinomycetes from the DSMZ collection.</title>
        <authorList>
            <person name="Nouioui I."/>
        </authorList>
    </citation>
    <scope>NUCLEOTIDE SEQUENCE [LARGE SCALE GENOMIC DNA]</scope>
    <source>
        <strain evidence="3">DSM 44938</strain>
    </source>
</reference>
<dbReference type="Gene3D" id="1.10.10.10">
    <property type="entry name" value="Winged helix-like DNA-binding domain superfamily/Winged helix DNA-binding domain"/>
    <property type="match status" value="1"/>
</dbReference>
<gene>
    <name evidence="2" type="ORF">RM590_19060</name>
</gene>
<evidence type="ECO:0000259" key="1">
    <source>
        <dbReference type="PROSITE" id="PS51118"/>
    </source>
</evidence>
<accession>A0ABU2MVV5</accession>
<dbReference type="InterPro" id="IPR002577">
    <property type="entry name" value="HTH_HxlR"/>
</dbReference>
<dbReference type="Pfam" id="PF01638">
    <property type="entry name" value="HxlR"/>
    <property type="match status" value="1"/>
</dbReference>
<sequence>MSRTVHPGPTPHVTYELTALGRGFLEPMNVMCAWAAEHFDELLDARESHPAATGHGRP</sequence>
<organism evidence="2 3">
    <name type="scientific">Streptomyces litchfieldiae</name>
    <dbReference type="NCBI Taxonomy" id="3075543"/>
    <lineage>
        <taxon>Bacteria</taxon>
        <taxon>Bacillati</taxon>
        <taxon>Actinomycetota</taxon>
        <taxon>Actinomycetes</taxon>
        <taxon>Kitasatosporales</taxon>
        <taxon>Streptomycetaceae</taxon>
        <taxon>Streptomyces</taxon>
    </lineage>
</organism>
<dbReference type="InterPro" id="IPR036390">
    <property type="entry name" value="WH_DNA-bd_sf"/>
</dbReference>
<evidence type="ECO:0000313" key="3">
    <source>
        <dbReference type="Proteomes" id="UP001183246"/>
    </source>
</evidence>
<dbReference type="EMBL" id="JAVREL010000011">
    <property type="protein sequence ID" value="MDT0344694.1"/>
    <property type="molecule type" value="Genomic_DNA"/>
</dbReference>
<proteinExistence type="predicted"/>
<name>A0ABU2MVV5_9ACTN</name>